<evidence type="ECO:0000313" key="1">
    <source>
        <dbReference type="EMBL" id="SIT52632.1"/>
    </source>
</evidence>
<sequence length="69" mass="7877">MTEFDTGQGKSVAYAVRELLRSEDYRRHLHGMLNLAVDPRLPSTFVPLLEALDQAGREPFPHSRSPNER</sequence>
<proteinExistence type="predicted"/>
<accession>A0A1R3V1Q9</accession>
<dbReference type="EMBL" id="FTPD01000001">
    <property type="protein sequence ID" value="SIT52632.1"/>
    <property type="molecule type" value="Genomic_DNA"/>
</dbReference>
<evidence type="ECO:0000313" key="2">
    <source>
        <dbReference type="Proteomes" id="UP000188388"/>
    </source>
</evidence>
<keyword evidence="2" id="KW-1185">Reference proteome</keyword>
<dbReference type="STRING" id="1631249.BQ8794_10002"/>
<dbReference type="AlphaFoldDB" id="A0A1R3V1Q9"/>
<name>A0A1R3V1Q9_9HYPH</name>
<gene>
    <name evidence="1" type="ORF">BQ8794_10002</name>
</gene>
<organism evidence="1 2">
    <name type="scientific">Mesorhizobium prunaredense</name>
    <dbReference type="NCBI Taxonomy" id="1631249"/>
    <lineage>
        <taxon>Bacteria</taxon>
        <taxon>Pseudomonadati</taxon>
        <taxon>Pseudomonadota</taxon>
        <taxon>Alphaproteobacteria</taxon>
        <taxon>Hyphomicrobiales</taxon>
        <taxon>Phyllobacteriaceae</taxon>
        <taxon>Mesorhizobium</taxon>
    </lineage>
</organism>
<dbReference type="Proteomes" id="UP000188388">
    <property type="component" value="Unassembled WGS sequence"/>
</dbReference>
<reference evidence="2" key="1">
    <citation type="submission" date="2017-01" db="EMBL/GenBank/DDBJ databases">
        <authorList>
            <person name="Brunel B."/>
        </authorList>
    </citation>
    <scope>NUCLEOTIDE SEQUENCE [LARGE SCALE GENOMIC DNA]</scope>
</reference>
<protein>
    <submittedName>
        <fullName evidence="1">Uncharacterized protein</fullName>
    </submittedName>
</protein>